<keyword evidence="3" id="KW-0573">Peptidoglycan synthesis</keyword>
<proteinExistence type="predicted"/>
<feature type="chain" id="PRO_5013307707" evidence="8">
    <location>
        <begin position="36"/>
        <end position="611"/>
    </location>
</feature>
<dbReference type="Proteomes" id="UP000218160">
    <property type="component" value="Chromosome 1"/>
</dbReference>
<dbReference type="InterPro" id="IPR028082">
    <property type="entry name" value="Peripla_BP_I"/>
</dbReference>
<dbReference type="PANTHER" id="PTHR38038">
    <property type="entry name" value="PENICILLIN-BINDING PROTEIN ACTIVATOR LPOA"/>
    <property type="match status" value="1"/>
</dbReference>
<dbReference type="KEGG" id="elux:BTN50_0448"/>
<keyword evidence="6" id="KW-0998">Cell outer membrane</keyword>
<dbReference type="PANTHER" id="PTHR38038:SF1">
    <property type="entry name" value="PENICILLIN-BINDING PROTEIN ACTIVATOR LPOA"/>
    <property type="match status" value="1"/>
</dbReference>
<dbReference type="Gene3D" id="1.25.40.10">
    <property type="entry name" value="Tetratricopeptide repeat domain"/>
    <property type="match status" value="1"/>
</dbReference>
<dbReference type="PROSITE" id="PS51257">
    <property type="entry name" value="PROKAR_LIPOPROTEIN"/>
    <property type="match status" value="1"/>
</dbReference>
<dbReference type="CDD" id="cd06339">
    <property type="entry name" value="PBP1_YraM_LppC_lipoprotein-like"/>
    <property type="match status" value="1"/>
</dbReference>
<evidence type="ECO:0000313" key="10">
    <source>
        <dbReference type="Proteomes" id="UP000218160"/>
    </source>
</evidence>
<keyword evidence="7 9" id="KW-0449">Lipoprotein</keyword>
<dbReference type="AlphaFoldDB" id="A0A291B7K3"/>
<dbReference type="SUPFAM" id="SSF48452">
    <property type="entry name" value="TPR-like"/>
    <property type="match status" value="1"/>
</dbReference>
<evidence type="ECO:0000256" key="6">
    <source>
        <dbReference type="ARBA" id="ARBA00023237"/>
    </source>
</evidence>
<accession>A0A291B7K3</accession>
<feature type="signal peptide" evidence="8">
    <location>
        <begin position="1"/>
        <end position="35"/>
    </location>
</feature>
<organism evidence="9 10">
    <name type="scientific">Candidatus Enterovibrio altilux</name>
    <dbReference type="NCBI Taxonomy" id="1927128"/>
    <lineage>
        <taxon>Bacteria</taxon>
        <taxon>Pseudomonadati</taxon>
        <taxon>Pseudomonadota</taxon>
        <taxon>Gammaproteobacteria</taxon>
        <taxon>Vibrionales</taxon>
        <taxon>Vibrionaceae</taxon>
        <taxon>Enterovibrio</taxon>
    </lineage>
</organism>
<keyword evidence="4" id="KW-0472">Membrane</keyword>
<dbReference type="Gene3D" id="1.25.40.650">
    <property type="match status" value="1"/>
</dbReference>
<dbReference type="Gene3D" id="3.40.50.2300">
    <property type="match status" value="2"/>
</dbReference>
<dbReference type="Pfam" id="PF04348">
    <property type="entry name" value="LppC"/>
    <property type="match status" value="1"/>
</dbReference>
<evidence type="ECO:0000313" key="9">
    <source>
        <dbReference type="EMBL" id="ATF08978.1"/>
    </source>
</evidence>
<keyword evidence="10" id="KW-1185">Reference proteome</keyword>
<sequence>MRKITHKYKSISRVIFPIALALALSACVATSPSLKAPLYDITAPTLESSKFYLLKAEISVNKEKADWYLLALKALITEKQFPQASALVSHLAKLPLMTIQLSEWQLNRAVLLQQKGQFQAAIDSLNFSSTWKLPTLQYQRYYLLKGKLYEQINNPSGAVLSYTEASSYLSDTFDKQQNWVRVWNLLVELSPSKLHSLSANSNTVLSGWAELVALLRQHAEEPVLQHTALNIWLATNPEHPANFYLPDNYKTLQTIDIVRPNRIAVLLPLSDKFVAQGEAIRNGFIQKLLDDNSGESQPAVMFYDTNGMAMPEIVAHMQNDGIQFVIGPLQKDNVDAFLNASHNTFPMLALNFPRSKIRSKNICFFTLSPEQEAKQAALHIAQNNHHYPLVIAPNNKFGHRVSSAFSIEWQSVTGKIPEIKYFENRDTMQETVQQVFGLTESQGRIQQINQILGLNMASEQRSRRDIDAVYLVANSGELSLLKPFIEVAINPNVNPPKFYASSHSNHFINGIREVGELRGIEFSDVPLLVEHNNPTTVRFHQLWPELNNSMIRLYALGMDAYSLIKVLPQMKALPEYRYQGQSGELSLGEQCVVNRVVSWAMYEDQGIISIR</sequence>
<evidence type="ECO:0000256" key="4">
    <source>
        <dbReference type="ARBA" id="ARBA00023136"/>
    </source>
</evidence>
<dbReference type="GO" id="GO:0031241">
    <property type="term" value="C:periplasmic side of cell outer membrane"/>
    <property type="evidence" value="ECO:0007669"/>
    <property type="project" value="TreeGrafter"/>
</dbReference>
<evidence type="ECO:0000256" key="3">
    <source>
        <dbReference type="ARBA" id="ARBA00022984"/>
    </source>
</evidence>
<evidence type="ECO:0000256" key="1">
    <source>
        <dbReference type="ARBA" id="ARBA00022729"/>
    </source>
</evidence>
<reference evidence="10" key="1">
    <citation type="submission" date="2017-04" db="EMBL/GenBank/DDBJ databases">
        <title>Genome evolution of the luminous symbionts of deep sea anglerfish.</title>
        <authorList>
            <person name="Hendry T.A."/>
        </authorList>
    </citation>
    <scope>NUCLEOTIDE SEQUENCE [LARGE SCALE GENOMIC DNA]</scope>
</reference>
<dbReference type="RefSeq" id="WP_223823255.1">
    <property type="nucleotide sequence ID" value="NZ_CP020660.1"/>
</dbReference>
<dbReference type="GO" id="GO:0008360">
    <property type="term" value="P:regulation of cell shape"/>
    <property type="evidence" value="ECO:0007669"/>
    <property type="project" value="UniProtKB-KW"/>
</dbReference>
<dbReference type="GO" id="GO:0030234">
    <property type="term" value="F:enzyme regulator activity"/>
    <property type="evidence" value="ECO:0007669"/>
    <property type="project" value="TreeGrafter"/>
</dbReference>
<gene>
    <name evidence="9" type="ORF">BTN50_0448</name>
</gene>
<dbReference type="EMBL" id="CP020660">
    <property type="protein sequence ID" value="ATF08978.1"/>
    <property type="molecule type" value="Genomic_DNA"/>
</dbReference>
<dbReference type="GO" id="GO:0009252">
    <property type="term" value="P:peptidoglycan biosynthetic process"/>
    <property type="evidence" value="ECO:0007669"/>
    <property type="project" value="UniProtKB-KW"/>
</dbReference>
<evidence type="ECO:0000256" key="7">
    <source>
        <dbReference type="ARBA" id="ARBA00023288"/>
    </source>
</evidence>
<evidence type="ECO:0000256" key="5">
    <source>
        <dbReference type="ARBA" id="ARBA00023139"/>
    </source>
</evidence>
<dbReference type="InterPro" id="IPR007443">
    <property type="entry name" value="LpoA"/>
</dbReference>
<evidence type="ECO:0000256" key="2">
    <source>
        <dbReference type="ARBA" id="ARBA00022960"/>
    </source>
</evidence>
<evidence type="ECO:0000256" key="8">
    <source>
        <dbReference type="SAM" id="SignalP"/>
    </source>
</evidence>
<dbReference type="InterPro" id="IPR011990">
    <property type="entry name" value="TPR-like_helical_dom_sf"/>
</dbReference>
<protein>
    <submittedName>
        <fullName evidence="9">LppC putative lipoprotein</fullName>
    </submittedName>
</protein>
<dbReference type="SUPFAM" id="SSF53822">
    <property type="entry name" value="Periplasmic binding protein-like I"/>
    <property type="match status" value="1"/>
</dbReference>
<name>A0A291B7K3_9GAMM</name>
<keyword evidence="2" id="KW-0133">Cell shape</keyword>
<keyword evidence="5" id="KW-0564">Palmitate</keyword>
<keyword evidence="1 8" id="KW-0732">Signal</keyword>